<keyword evidence="4" id="KW-0560">Oxidoreductase</keyword>
<comment type="similarity">
    <text evidence="1">Belongs to the paxM FAD-dependent monooxygenase family.</text>
</comment>
<evidence type="ECO:0000256" key="3">
    <source>
        <dbReference type="ARBA" id="ARBA00022827"/>
    </source>
</evidence>
<name>A0AAV9HRB4_9PEZI</name>
<dbReference type="SUPFAM" id="SSF54373">
    <property type="entry name" value="FAD-linked reductases, C-terminal domain"/>
    <property type="match status" value="1"/>
</dbReference>
<dbReference type="InterPro" id="IPR050493">
    <property type="entry name" value="FAD-dep_Monooxygenase_BioMet"/>
</dbReference>
<keyword evidence="2" id="KW-0285">Flavoprotein</keyword>
<reference evidence="7" key="2">
    <citation type="submission" date="2023-06" db="EMBL/GenBank/DDBJ databases">
        <authorList>
            <consortium name="Lawrence Berkeley National Laboratory"/>
            <person name="Mondo S.J."/>
            <person name="Hensen N."/>
            <person name="Bonometti L."/>
            <person name="Westerberg I."/>
            <person name="Brannstrom I.O."/>
            <person name="Guillou S."/>
            <person name="Cros-Aarteil S."/>
            <person name="Calhoun S."/>
            <person name="Haridas S."/>
            <person name="Kuo A."/>
            <person name="Pangilinan J."/>
            <person name="Riley R."/>
            <person name="Labutti K."/>
            <person name="Andreopoulos B."/>
            <person name="Lipzen A."/>
            <person name="Chen C."/>
            <person name="Yanf M."/>
            <person name="Daum C."/>
            <person name="Ng V."/>
            <person name="Clum A."/>
            <person name="Steindorff A."/>
            <person name="Ohm R."/>
            <person name="Martin F."/>
            <person name="Silar P."/>
            <person name="Natvig D."/>
            <person name="Lalanne C."/>
            <person name="Gautier V."/>
            <person name="Ament-Velasquez S.L."/>
            <person name="Kruys A."/>
            <person name="Hutchinson M.I."/>
            <person name="Powell A.J."/>
            <person name="Barry K."/>
            <person name="Miller A.N."/>
            <person name="Grigoriev I.V."/>
            <person name="Debuchy R."/>
            <person name="Gladieux P."/>
            <person name="Thoren M.H."/>
            <person name="Johannesson H."/>
        </authorList>
    </citation>
    <scope>NUCLEOTIDE SEQUENCE</scope>
    <source>
        <strain evidence="7">PSN324</strain>
    </source>
</reference>
<dbReference type="Pfam" id="PF01494">
    <property type="entry name" value="FAD_binding_3"/>
    <property type="match status" value="1"/>
</dbReference>
<dbReference type="AlphaFoldDB" id="A0AAV9HRB4"/>
<keyword evidence="3" id="KW-0274">FAD</keyword>
<dbReference type="InterPro" id="IPR002938">
    <property type="entry name" value="FAD-bd"/>
</dbReference>
<dbReference type="SUPFAM" id="SSF51905">
    <property type="entry name" value="FAD/NAD(P)-binding domain"/>
    <property type="match status" value="1"/>
</dbReference>
<proteinExistence type="inferred from homology"/>
<dbReference type="EMBL" id="MU864970">
    <property type="protein sequence ID" value="KAK4462585.1"/>
    <property type="molecule type" value="Genomic_DNA"/>
</dbReference>
<organism evidence="7 8">
    <name type="scientific">Cladorrhinum samala</name>
    <dbReference type="NCBI Taxonomy" id="585594"/>
    <lineage>
        <taxon>Eukaryota</taxon>
        <taxon>Fungi</taxon>
        <taxon>Dikarya</taxon>
        <taxon>Ascomycota</taxon>
        <taxon>Pezizomycotina</taxon>
        <taxon>Sordariomycetes</taxon>
        <taxon>Sordariomycetidae</taxon>
        <taxon>Sordariales</taxon>
        <taxon>Podosporaceae</taxon>
        <taxon>Cladorrhinum</taxon>
    </lineage>
</organism>
<keyword evidence="8" id="KW-1185">Reference proteome</keyword>
<evidence type="ECO:0000256" key="2">
    <source>
        <dbReference type="ARBA" id="ARBA00022630"/>
    </source>
</evidence>
<evidence type="ECO:0000313" key="8">
    <source>
        <dbReference type="Proteomes" id="UP001321749"/>
    </source>
</evidence>
<evidence type="ECO:0000256" key="1">
    <source>
        <dbReference type="ARBA" id="ARBA00007992"/>
    </source>
</evidence>
<feature type="domain" description="FAD-binding" evidence="6">
    <location>
        <begin position="17"/>
        <end position="348"/>
    </location>
</feature>
<evidence type="ECO:0000256" key="4">
    <source>
        <dbReference type="ARBA" id="ARBA00023002"/>
    </source>
</evidence>
<dbReference type="PANTHER" id="PTHR13789:SF236">
    <property type="entry name" value="MONOOXYGENASE, PUTATIVE (AFU_ORTHOLOGUE AFUA_6G12060)-RELATED"/>
    <property type="match status" value="1"/>
</dbReference>
<dbReference type="Gene3D" id="3.50.50.60">
    <property type="entry name" value="FAD/NAD(P)-binding domain"/>
    <property type="match status" value="1"/>
</dbReference>
<reference evidence="7" key="1">
    <citation type="journal article" date="2023" name="Mol. Phylogenet. Evol.">
        <title>Genome-scale phylogeny and comparative genomics of the fungal order Sordariales.</title>
        <authorList>
            <person name="Hensen N."/>
            <person name="Bonometti L."/>
            <person name="Westerberg I."/>
            <person name="Brannstrom I.O."/>
            <person name="Guillou S."/>
            <person name="Cros-Aarteil S."/>
            <person name="Calhoun S."/>
            <person name="Haridas S."/>
            <person name="Kuo A."/>
            <person name="Mondo S."/>
            <person name="Pangilinan J."/>
            <person name="Riley R."/>
            <person name="LaButti K."/>
            <person name="Andreopoulos B."/>
            <person name="Lipzen A."/>
            <person name="Chen C."/>
            <person name="Yan M."/>
            <person name="Daum C."/>
            <person name="Ng V."/>
            <person name="Clum A."/>
            <person name="Steindorff A."/>
            <person name="Ohm R.A."/>
            <person name="Martin F."/>
            <person name="Silar P."/>
            <person name="Natvig D.O."/>
            <person name="Lalanne C."/>
            <person name="Gautier V."/>
            <person name="Ament-Velasquez S.L."/>
            <person name="Kruys A."/>
            <person name="Hutchinson M.I."/>
            <person name="Powell A.J."/>
            <person name="Barry K."/>
            <person name="Miller A.N."/>
            <person name="Grigoriev I.V."/>
            <person name="Debuchy R."/>
            <person name="Gladieux P."/>
            <person name="Hiltunen Thoren M."/>
            <person name="Johannesson H."/>
        </authorList>
    </citation>
    <scope>NUCLEOTIDE SEQUENCE</scope>
    <source>
        <strain evidence="7">PSN324</strain>
    </source>
</reference>
<accession>A0AAV9HRB4</accession>
<evidence type="ECO:0000313" key="7">
    <source>
        <dbReference type="EMBL" id="KAK4462585.1"/>
    </source>
</evidence>
<evidence type="ECO:0000256" key="5">
    <source>
        <dbReference type="ARBA" id="ARBA00023033"/>
    </source>
</evidence>
<dbReference type="GO" id="GO:0004497">
    <property type="term" value="F:monooxygenase activity"/>
    <property type="evidence" value="ECO:0007669"/>
    <property type="project" value="UniProtKB-KW"/>
</dbReference>
<comment type="caution">
    <text evidence="7">The sequence shown here is derived from an EMBL/GenBank/DDBJ whole genome shotgun (WGS) entry which is preliminary data.</text>
</comment>
<dbReference type="PANTHER" id="PTHR13789">
    <property type="entry name" value="MONOOXYGENASE"/>
    <property type="match status" value="1"/>
</dbReference>
<evidence type="ECO:0000259" key="6">
    <source>
        <dbReference type="Pfam" id="PF01494"/>
    </source>
</evidence>
<gene>
    <name evidence="7" type="ORF">QBC42DRAFT_224731</name>
</gene>
<dbReference type="Proteomes" id="UP001321749">
    <property type="component" value="Unassembled WGS sequence"/>
</dbReference>
<sequence length="436" mass="48554">MSDTHPGPRPPPSGISIIIVGAGFAGLTAAIEADRKGHTVTLLEKSSLIQPLGDIISFGQNSSRFFSKWPGVLEALDPIIHKSSEFHFHDWTGKFVTTQSFVAEHAAWGPRVNGHRGEIHQILFNYAQTSCPNLKIHLSQTVTEYFETPTHAGVTTSSGDTFTADLVLAAEGVRSKARSQILGFDDHSRPTPSGYAVFRAWFPSSPSLTSNPLTKHLVCPNGDTHNGWIGQDVHFLSASIKNGTEMSWVCTHRDDAEIKESWQFPGSKQEALRVIEGWDPVVVELVKATPEDRLFDYKLVFRDPLPTFISPKEGRLVVIGDAAHPFLPTSIQGASQAMEDGVVMAACLDKIGGDKGRVKEAIKVWENIRYERVHKIQETGVRTREQWHKADWDAIWKDPESMHLKREGWILDFDAEKDAYESYQSVKEELGRHGKL</sequence>
<dbReference type="PRINTS" id="PR00420">
    <property type="entry name" value="RNGMNOXGNASE"/>
</dbReference>
<keyword evidence="5" id="KW-0503">Monooxygenase</keyword>
<dbReference type="GO" id="GO:0071949">
    <property type="term" value="F:FAD binding"/>
    <property type="evidence" value="ECO:0007669"/>
    <property type="project" value="InterPro"/>
</dbReference>
<protein>
    <recommendedName>
        <fullName evidence="6">FAD-binding domain-containing protein</fullName>
    </recommendedName>
</protein>
<dbReference type="InterPro" id="IPR036188">
    <property type="entry name" value="FAD/NAD-bd_sf"/>
</dbReference>